<dbReference type="Pfam" id="PF14251">
    <property type="entry name" value="PterinBD-DUF4346"/>
    <property type="match status" value="1"/>
</dbReference>
<dbReference type="InterPro" id="IPR025595">
    <property type="entry name" value="PterinBD-DUF4346"/>
</dbReference>
<dbReference type="InterPro" id="IPR045031">
    <property type="entry name" value="DHP_synth-like"/>
</dbReference>
<dbReference type="InterPro" id="IPR000489">
    <property type="entry name" value="Pterin-binding_dom"/>
</dbReference>
<dbReference type="OrthoDB" id="70327at2157"/>
<organism evidence="2 3">
    <name type="scientific">Methanolobus zinderi</name>
    <dbReference type="NCBI Taxonomy" id="536044"/>
    <lineage>
        <taxon>Archaea</taxon>
        <taxon>Methanobacteriati</taxon>
        <taxon>Methanobacteriota</taxon>
        <taxon>Stenosarchaea group</taxon>
        <taxon>Methanomicrobia</taxon>
        <taxon>Methanosarcinales</taxon>
        <taxon>Methanosarcinaceae</taxon>
        <taxon>Methanolobus</taxon>
    </lineage>
</organism>
<evidence type="ECO:0000313" key="2">
    <source>
        <dbReference type="EMBL" id="QLC49758.1"/>
    </source>
</evidence>
<dbReference type="Gene3D" id="3.20.20.20">
    <property type="entry name" value="Dihydropteroate synthase-like"/>
    <property type="match status" value="1"/>
</dbReference>
<dbReference type="PANTHER" id="PTHR20941">
    <property type="entry name" value="FOLATE SYNTHESIS PROTEINS"/>
    <property type="match status" value="1"/>
</dbReference>
<dbReference type="Proteomes" id="UP000509594">
    <property type="component" value="Chromosome"/>
</dbReference>
<dbReference type="EMBL" id="CP058215">
    <property type="protein sequence ID" value="QLC49758.1"/>
    <property type="molecule type" value="Genomic_DNA"/>
</dbReference>
<keyword evidence="3" id="KW-1185">Reference proteome</keyword>
<dbReference type="KEGG" id="mzi:HWN40_05615"/>
<protein>
    <submittedName>
        <fullName evidence="2">Dihydropteroate synthase-like protein</fullName>
    </submittedName>
</protein>
<accession>A0A7D5E7M0</accession>
<name>A0A7D5E7M0_9EURY</name>
<evidence type="ECO:0000313" key="3">
    <source>
        <dbReference type="Proteomes" id="UP000509594"/>
    </source>
</evidence>
<gene>
    <name evidence="2" type="ORF">HWN40_05615</name>
</gene>
<dbReference type="AlphaFoldDB" id="A0A7D5E7M0"/>
<reference evidence="2 3" key="1">
    <citation type="submission" date="2020-06" db="EMBL/GenBank/DDBJ databases">
        <title>Methanolobus halotolerans sp. nov., isolated from a saline lake Tus in Siberia.</title>
        <authorList>
            <person name="Shen Y."/>
            <person name="Chen S.-C."/>
            <person name="Lai M.-C."/>
            <person name="Huang H.-H."/>
            <person name="Chiu H.-H."/>
            <person name="Tang S.-L."/>
            <person name="Rogozin D.Y."/>
            <person name="Degermendzhy A.G."/>
        </authorList>
    </citation>
    <scope>NUCLEOTIDE SEQUENCE [LARGE SCALE GENOMIC DNA]</scope>
    <source>
        <strain evidence="2 3">DSM 21339</strain>
    </source>
</reference>
<dbReference type="SUPFAM" id="SSF51717">
    <property type="entry name" value="Dihydropteroate synthetase-like"/>
    <property type="match status" value="1"/>
</dbReference>
<dbReference type="PANTHER" id="PTHR20941:SF1">
    <property type="entry name" value="FOLIC ACID SYNTHESIS PROTEIN FOL1"/>
    <property type="match status" value="1"/>
</dbReference>
<feature type="domain" description="Pterin-binding" evidence="1">
    <location>
        <begin position="140"/>
        <end position="375"/>
    </location>
</feature>
<proteinExistence type="predicted"/>
<dbReference type="PROSITE" id="PS50972">
    <property type="entry name" value="PTERIN_BINDING"/>
    <property type="match status" value="1"/>
</dbReference>
<evidence type="ECO:0000259" key="1">
    <source>
        <dbReference type="PROSITE" id="PS50972"/>
    </source>
</evidence>
<dbReference type="GeneID" id="55821132"/>
<dbReference type="GO" id="GO:0004156">
    <property type="term" value="F:dihydropteroate synthase activity"/>
    <property type="evidence" value="ECO:0007669"/>
    <property type="project" value="TreeGrafter"/>
</dbReference>
<dbReference type="GO" id="GO:0046654">
    <property type="term" value="P:tetrahydrofolate biosynthetic process"/>
    <property type="evidence" value="ECO:0007669"/>
    <property type="project" value="TreeGrafter"/>
</dbReference>
<sequence length="500" mass="54444">MKVLVATGHLAEQTVRDAVGVSADVLVVDTKIAAFITPRKLLAAIKRDFPDFDESENKNFEYDLIFIPGLVSGDFSRLSTELGCSIRLGPKHAYDLSFVLPFADDIEFSTEIPACELLADVRREMALEKITELEDLSSPSTVVGGLKLGGNSRMKVMAEVVDATGLDPDLLSERIESFVRKGADIIDLGASLHAEPDDVERAIRVARSVTSFPVSTDTLDPELLTRALEVGVDIILSLDSSNMDTIAPKIAGSDVAAVVIPDSGEGLDSLVRNIDTARRLGVKNIIADPVLDPIGHDITSSIIRYSSFHDMFPDLPVFFGVGNVTELIDVDSTGVNATLCGIAADVGASILFTPEYSNKTQGSIDELKKASQMMLLAKERKSSPKDLGIDLIQIKEKRRRTDSDLPENFVRAKKSKMWKLDPRGSIRISIIPDRYGKGGCILAEHETASIAGRTAGEIMDTILEMDLVSRMEHAAYLGQELKKAEIALKFGRSYSQDDEF</sequence>
<dbReference type="NCBIfam" id="TIGR00284">
    <property type="entry name" value="dihydropteroate synthase-like protein"/>
    <property type="match status" value="1"/>
</dbReference>
<dbReference type="InterPro" id="IPR005236">
    <property type="entry name" value="Dihydropt_synth"/>
</dbReference>
<dbReference type="RefSeq" id="WP_176964814.1">
    <property type="nucleotide sequence ID" value="NZ_CP058215.1"/>
</dbReference>
<dbReference type="InterPro" id="IPR011005">
    <property type="entry name" value="Dihydropteroate_synth-like_sf"/>
</dbReference>
<dbReference type="Pfam" id="PF00809">
    <property type="entry name" value="Pterin_bind"/>
    <property type="match status" value="1"/>
</dbReference>